<geneLocation type="plasmid" evidence="4"/>
<evidence type="ECO:0000313" key="4">
    <source>
        <dbReference type="Proteomes" id="UP000063781"/>
    </source>
</evidence>
<dbReference type="InterPro" id="IPR006119">
    <property type="entry name" value="Resolv_N"/>
</dbReference>
<sequence length="70" mass="8207">MDDGESGTTMDRPNFQRLLSDIKKGNVNLVMATDSERIGRENEYNSFWIKYLKAYNCEFYLHVFIVPILV</sequence>
<evidence type="ECO:0000313" key="3">
    <source>
        <dbReference type="EMBL" id="AMC94692.1"/>
    </source>
</evidence>
<dbReference type="GO" id="GO:0003677">
    <property type="term" value="F:DNA binding"/>
    <property type="evidence" value="ECO:0007669"/>
    <property type="project" value="InterPro"/>
</dbReference>
<dbReference type="AlphaFoldDB" id="A0A0X8H227"/>
<dbReference type="Proteomes" id="UP000063781">
    <property type="component" value="Chromosome"/>
</dbReference>
<dbReference type="EMBL" id="CP013213">
    <property type="protein sequence ID" value="AMC94181.1"/>
    <property type="molecule type" value="Genomic_DNA"/>
</dbReference>
<dbReference type="STRING" id="1514105.AOC36_09315"/>
<reference evidence="3 4" key="1">
    <citation type="submission" date="2015-10" db="EMBL/GenBank/DDBJ databases">
        <title>Erysipelothrix larvae sp. LV19 isolated from the larval gut of the rhinoceros beetle, Trypoxylus dichotomus.</title>
        <authorList>
            <person name="Lim S."/>
            <person name="Kim B.-C."/>
        </authorList>
    </citation>
    <scope>NUCLEOTIDE SEQUENCE [LARGE SCALE GENOMIC DNA]</scope>
    <source>
        <strain evidence="3 4">LV19</strain>
        <plasmid evidence="4">Plasmid</plasmid>
        <plasmid evidence="3">unnamed</plasmid>
    </source>
</reference>
<gene>
    <name evidence="2" type="ORF">AOC36_09315</name>
    <name evidence="3" type="ORF">AOC36_11690</name>
</gene>
<geneLocation type="plasmid" evidence="3">
    <name>unnamed</name>
</geneLocation>
<name>A0A0X8H227_9FIRM</name>
<proteinExistence type="predicted"/>
<evidence type="ECO:0000313" key="2">
    <source>
        <dbReference type="EMBL" id="AMC94181.1"/>
    </source>
</evidence>
<dbReference type="Gene3D" id="3.40.50.1390">
    <property type="entry name" value="Resolvase, N-terminal catalytic domain"/>
    <property type="match status" value="1"/>
</dbReference>
<dbReference type="SUPFAM" id="SSF53041">
    <property type="entry name" value="Resolvase-like"/>
    <property type="match status" value="1"/>
</dbReference>
<keyword evidence="3" id="KW-0614">Plasmid</keyword>
<dbReference type="Pfam" id="PF00239">
    <property type="entry name" value="Resolvase"/>
    <property type="match status" value="1"/>
</dbReference>
<evidence type="ECO:0000259" key="1">
    <source>
        <dbReference type="Pfam" id="PF00239"/>
    </source>
</evidence>
<accession>A0A0X8H227</accession>
<dbReference type="Proteomes" id="UP000063781">
    <property type="component" value="Plasmid unnamed"/>
</dbReference>
<organism evidence="3 4">
    <name type="scientific">Erysipelothrix larvae</name>
    <dbReference type="NCBI Taxonomy" id="1514105"/>
    <lineage>
        <taxon>Bacteria</taxon>
        <taxon>Bacillati</taxon>
        <taxon>Bacillota</taxon>
        <taxon>Erysipelotrichia</taxon>
        <taxon>Erysipelotrichales</taxon>
        <taxon>Erysipelotrichaceae</taxon>
        <taxon>Erysipelothrix</taxon>
    </lineage>
</organism>
<protein>
    <recommendedName>
        <fullName evidence="1">Resolvase/invertase-type recombinase catalytic domain-containing protein</fullName>
    </recommendedName>
</protein>
<dbReference type="KEGG" id="erl:AOC36_11690"/>
<dbReference type="EMBL" id="CP013214">
    <property type="protein sequence ID" value="AMC94692.1"/>
    <property type="molecule type" value="Genomic_DNA"/>
</dbReference>
<keyword evidence="4" id="KW-1185">Reference proteome</keyword>
<dbReference type="GO" id="GO:0000150">
    <property type="term" value="F:DNA strand exchange activity"/>
    <property type="evidence" value="ECO:0007669"/>
    <property type="project" value="InterPro"/>
</dbReference>
<feature type="domain" description="Resolvase/invertase-type recombinase catalytic" evidence="1">
    <location>
        <begin position="2"/>
        <end position="61"/>
    </location>
</feature>
<dbReference type="KEGG" id="erl:AOC36_09315"/>
<dbReference type="InterPro" id="IPR036162">
    <property type="entry name" value="Resolvase-like_N_sf"/>
</dbReference>